<reference evidence="2 3" key="1">
    <citation type="submission" date="2016-12" db="EMBL/GenBank/DDBJ databases">
        <authorList>
            <person name="Song W.-J."/>
            <person name="Kurnit D.M."/>
        </authorList>
    </citation>
    <scope>NUCLEOTIDE SEQUENCE [LARGE SCALE GENOMIC DNA]</scope>
    <source>
        <strain evidence="2 3">DSM 12503</strain>
    </source>
</reference>
<dbReference type="Pfam" id="PF00574">
    <property type="entry name" value="CLP_protease"/>
    <property type="match status" value="1"/>
</dbReference>
<dbReference type="InterPro" id="IPR023562">
    <property type="entry name" value="ClpP/TepA"/>
</dbReference>
<dbReference type="SUPFAM" id="SSF52096">
    <property type="entry name" value="ClpP/crotonase"/>
    <property type="match status" value="1"/>
</dbReference>
<name>A0A1M7YC38_9FIRM</name>
<dbReference type="STRING" id="1121345.SAMN02745217_02578"/>
<dbReference type="EMBL" id="FRFD01000007">
    <property type="protein sequence ID" value="SHO50078.1"/>
    <property type="molecule type" value="Genomic_DNA"/>
</dbReference>
<dbReference type="Proteomes" id="UP000184612">
    <property type="component" value="Unassembled WGS sequence"/>
</dbReference>
<sequence length="355" mass="38243">MNALGKKDTINVLIQSGGGDVFAANAIKTALETNSAKITGTIIGLCASAATIVLTACDVRRIANNGLLMAHNPKVTLYGAYESKELSKLAEVTDKVKQSIINAYMQILNKTEEEVTQLMDDESWYVGQEAIDAGFCNELIAGESFQNNALGDHKNFMVNGKNYNFTNYIEAVVPDNIRKKVLNLSRTPQKEEGAFFNTSNQKGNENMGDFNNQTATPATPTAPATPAIVDVVQLRNAYPEFCNAIAEEAVKAERERLKAIDAVAKGIPDDVLNKAKYDEPMSAQDLAYAQMVANNAAGQQTMTNVVDDLKNSGAGEVGSVPNVGNDTTGQKKEEKEAKVHGFANALKGDKRRGTK</sequence>
<protein>
    <submittedName>
        <fullName evidence="2">ATP-dependent protease ClpP, protease subunit</fullName>
    </submittedName>
</protein>
<dbReference type="CDD" id="cd07016">
    <property type="entry name" value="S14_ClpP_1"/>
    <property type="match status" value="1"/>
</dbReference>
<dbReference type="NCBIfam" id="NF045542">
    <property type="entry name" value="Clp_rel_HeadMat"/>
    <property type="match status" value="1"/>
</dbReference>
<evidence type="ECO:0000313" key="3">
    <source>
        <dbReference type="Proteomes" id="UP000184612"/>
    </source>
</evidence>
<gene>
    <name evidence="2" type="ORF">SAMN02745217_02578</name>
</gene>
<accession>A0A1M7YC38</accession>
<dbReference type="AlphaFoldDB" id="A0A1M7YC38"/>
<keyword evidence="3" id="KW-1185">Reference proteome</keyword>
<evidence type="ECO:0000313" key="2">
    <source>
        <dbReference type="EMBL" id="SHO50078.1"/>
    </source>
</evidence>
<keyword evidence="2" id="KW-0645">Protease</keyword>
<feature type="compositionally biased region" description="Basic and acidic residues" evidence="1">
    <location>
        <begin position="329"/>
        <end position="339"/>
    </location>
</feature>
<dbReference type="GO" id="GO:0006508">
    <property type="term" value="P:proteolysis"/>
    <property type="evidence" value="ECO:0007669"/>
    <property type="project" value="UniProtKB-KW"/>
</dbReference>
<dbReference type="InterPro" id="IPR029045">
    <property type="entry name" value="ClpP/crotonase-like_dom_sf"/>
</dbReference>
<dbReference type="Gene3D" id="3.90.226.10">
    <property type="entry name" value="2-enoyl-CoA Hydratase, Chain A, domain 1"/>
    <property type="match status" value="1"/>
</dbReference>
<proteinExistence type="predicted"/>
<organism evidence="2 3">
    <name type="scientific">Anaerocolumna xylanovorans DSM 12503</name>
    <dbReference type="NCBI Taxonomy" id="1121345"/>
    <lineage>
        <taxon>Bacteria</taxon>
        <taxon>Bacillati</taxon>
        <taxon>Bacillota</taxon>
        <taxon>Clostridia</taxon>
        <taxon>Lachnospirales</taxon>
        <taxon>Lachnospiraceae</taxon>
        <taxon>Anaerocolumna</taxon>
    </lineage>
</organism>
<evidence type="ECO:0000256" key="1">
    <source>
        <dbReference type="SAM" id="MobiDB-lite"/>
    </source>
</evidence>
<dbReference type="GO" id="GO:0008233">
    <property type="term" value="F:peptidase activity"/>
    <property type="evidence" value="ECO:0007669"/>
    <property type="project" value="UniProtKB-KW"/>
</dbReference>
<keyword evidence="2" id="KW-0378">Hydrolase</keyword>
<feature type="region of interest" description="Disordered" evidence="1">
    <location>
        <begin position="309"/>
        <end position="355"/>
    </location>
</feature>